<dbReference type="SUPFAM" id="SSF46955">
    <property type="entry name" value="Putative DNA-binding domain"/>
    <property type="match status" value="1"/>
</dbReference>
<dbReference type="PANTHER" id="PTHR36154:SF1">
    <property type="entry name" value="DNA-BINDING TRANSCRIPTIONAL ACTIVATOR ALPA"/>
    <property type="match status" value="1"/>
</dbReference>
<name>A0A2S4HJT0_9GAMM</name>
<gene>
    <name evidence="1" type="ORF">C0068_03030</name>
</gene>
<dbReference type="RefSeq" id="WP_103683015.1">
    <property type="nucleotide sequence ID" value="NZ_PQGG01000007.1"/>
</dbReference>
<dbReference type="GO" id="GO:0003677">
    <property type="term" value="F:DNA binding"/>
    <property type="evidence" value="ECO:0007669"/>
    <property type="project" value="UniProtKB-KW"/>
</dbReference>
<dbReference type="OrthoDB" id="8455288at2"/>
<protein>
    <submittedName>
        <fullName evidence="1">DNA-binding protein</fullName>
    </submittedName>
</protein>
<dbReference type="Pfam" id="PF05930">
    <property type="entry name" value="Phage_AlpA"/>
    <property type="match status" value="1"/>
</dbReference>
<dbReference type="PANTHER" id="PTHR36154">
    <property type="entry name" value="DNA-BINDING TRANSCRIPTIONAL ACTIVATOR ALPA"/>
    <property type="match status" value="1"/>
</dbReference>
<evidence type="ECO:0000313" key="2">
    <source>
        <dbReference type="Proteomes" id="UP000237222"/>
    </source>
</evidence>
<dbReference type="AlphaFoldDB" id="A0A2S4HJT0"/>
<dbReference type="InterPro" id="IPR009061">
    <property type="entry name" value="DNA-bd_dom_put_sf"/>
</dbReference>
<sequence length="68" mass="7590">MTEQIRETLLRRKQIEACTGLSRSTIYALISEGKFPKPIPLTSRTVAWTQSSIDQWIAGRIAAAKAKT</sequence>
<comment type="caution">
    <text evidence="1">The sequence shown here is derived from an EMBL/GenBank/DDBJ whole genome shotgun (WGS) entry which is preliminary data.</text>
</comment>
<organism evidence="1 2">
    <name type="scientific">Zhongshania marina</name>
    <dbReference type="NCBI Taxonomy" id="2304603"/>
    <lineage>
        <taxon>Bacteria</taxon>
        <taxon>Pseudomonadati</taxon>
        <taxon>Pseudomonadota</taxon>
        <taxon>Gammaproteobacteria</taxon>
        <taxon>Cellvibrionales</taxon>
        <taxon>Spongiibacteraceae</taxon>
        <taxon>Zhongshania</taxon>
    </lineage>
</organism>
<dbReference type="InterPro" id="IPR052931">
    <property type="entry name" value="Prophage_regulatory_activator"/>
</dbReference>
<dbReference type="Proteomes" id="UP000237222">
    <property type="component" value="Unassembled WGS sequence"/>
</dbReference>
<proteinExistence type="predicted"/>
<dbReference type="Gene3D" id="1.10.238.160">
    <property type="match status" value="1"/>
</dbReference>
<keyword evidence="1" id="KW-0238">DNA-binding</keyword>
<accession>A0A2S4HJT0</accession>
<reference evidence="1" key="1">
    <citation type="submission" date="2018-01" db="EMBL/GenBank/DDBJ databases">
        <authorList>
            <person name="Yu X.-D."/>
        </authorList>
    </citation>
    <scope>NUCLEOTIDE SEQUENCE</scope>
    <source>
        <strain evidence="1">ZX-21</strain>
    </source>
</reference>
<dbReference type="EMBL" id="PQGG01000007">
    <property type="protein sequence ID" value="POP54254.1"/>
    <property type="molecule type" value="Genomic_DNA"/>
</dbReference>
<dbReference type="InterPro" id="IPR010260">
    <property type="entry name" value="AlpA"/>
</dbReference>
<evidence type="ECO:0000313" key="1">
    <source>
        <dbReference type="EMBL" id="POP54254.1"/>
    </source>
</evidence>